<dbReference type="AlphaFoldDB" id="A0A4Q2U540"/>
<dbReference type="OrthoDB" id="1346484at2"/>
<evidence type="ECO:0000313" key="1">
    <source>
        <dbReference type="EMBL" id="RYC31699.1"/>
    </source>
</evidence>
<evidence type="ECO:0008006" key="3">
    <source>
        <dbReference type="Google" id="ProtNLM"/>
    </source>
</evidence>
<gene>
    <name evidence="1" type="ORF">D3273_12540</name>
</gene>
<proteinExistence type="predicted"/>
<protein>
    <recommendedName>
        <fullName evidence="3">DUF1254 domain-containing protein</fullName>
    </recommendedName>
</protein>
<reference evidence="1 2" key="1">
    <citation type="submission" date="2018-12" db="EMBL/GenBank/DDBJ databases">
        <authorList>
            <person name="Grouzdev D.S."/>
            <person name="Krutkina M.S."/>
        </authorList>
    </citation>
    <scope>NUCLEOTIDE SEQUENCE [LARGE SCALE GENOMIC DNA]</scope>
    <source>
        <strain evidence="1 2">RmlP026</strain>
    </source>
</reference>
<keyword evidence="2" id="KW-1185">Reference proteome</keyword>
<name>A0A4Q2U540_9HYPH</name>
<dbReference type="RefSeq" id="WP_129227016.1">
    <property type="nucleotide sequence ID" value="NZ_QYBB01000012.1"/>
</dbReference>
<dbReference type="EMBL" id="QYBB01000012">
    <property type="protein sequence ID" value="RYC31699.1"/>
    <property type="molecule type" value="Genomic_DNA"/>
</dbReference>
<organism evidence="1 2">
    <name type="scientific">Lichenibacterium minor</name>
    <dbReference type="NCBI Taxonomy" id="2316528"/>
    <lineage>
        <taxon>Bacteria</taxon>
        <taxon>Pseudomonadati</taxon>
        <taxon>Pseudomonadota</taxon>
        <taxon>Alphaproteobacteria</taxon>
        <taxon>Hyphomicrobiales</taxon>
        <taxon>Lichenihabitantaceae</taxon>
        <taxon>Lichenibacterium</taxon>
    </lineage>
</organism>
<comment type="caution">
    <text evidence="1">The sequence shown here is derived from an EMBL/GenBank/DDBJ whole genome shotgun (WGS) entry which is preliminary data.</text>
</comment>
<dbReference type="Proteomes" id="UP000290759">
    <property type="component" value="Unassembled WGS sequence"/>
</dbReference>
<sequence>MSQRGIVASLSLLAILLVAGIVHIASLLVLPRVAPDDAFARLAAVTPEGSVSVLARGGSAKAALPGRDPSLATAVCRYDLDRGPLRVSAALGDEAFVALTLHSRSGVAFYGLNDRSGNEGRLELVVMTGAQLDEARSRDAADAPVRDVRVAAPQPQGFVMFDVLPRIGGEVEARRALASMSCRVEHAP</sequence>
<reference evidence="1 2" key="2">
    <citation type="submission" date="2019-02" db="EMBL/GenBank/DDBJ databases">
        <title>'Lichenibacterium ramalinii' gen. nov. sp. nov., 'Lichenibacterium minor' gen. nov. sp. nov.</title>
        <authorList>
            <person name="Pankratov T."/>
        </authorList>
    </citation>
    <scope>NUCLEOTIDE SEQUENCE [LARGE SCALE GENOMIC DNA]</scope>
    <source>
        <strain evidence="1 2">RmlP026</strain>
    </source>
</reference>
<accession>A0A4Q2U540</accession>
<evidence type="ECO:0000313" key="2">
    <source>
        <dbReference type="Proteomes" id="UP000290759"/>
    </source>
</evidence>